<dbReference type="InterPro" id="IPR040079">
    <property type="entry name" value="Glutathione_S-Trfase"/>
</dbReference>
<dbReference type="PANTHER" id="PTHR11571:SF150">
    <property type="entry name" value="GLUTATHIONE S-TRANSFERASE"/>
    <property type="match status" value="1"/>
</dbReference>
<dbReference type="InterPro" id="IPR050213">
    <property type="entry name" value="GST_superfamily"/>
</dbReference>
<dbReference type="Pfam" id="PF14497">
    <property type="entry name" value="GST_C_3"/>
    <property type="match status" value="1"/>
</dbReference>
<reference evidence="3 4" key="1">
    <citation type="submission" date="2013-11" db="EMBL/GenBank/DDBJ databases">
        <title>Draft genome of the bovine lungworm Dictyocaulus viviparus.</title>
        <authorList>
            <person name="Mitreva M."/>
        </authorList>
    </citation>
    <scope>NUCLEOTIDE SEQUENCE [LARGE SCALE GENOMIC DNA]</scope>
    <source>
        <strain evidence="3 4">HannoverDv2000</strain>
    </source>
</reference>
<dbReference type="GO" id="GO:0004364">
    <property type="term" value="F:glutathione transferase activity"/>
    <property type="evidence" value="ECO:0007669"/>
    <property type="project" value="UniProtKB-ARBA"/>
</dbReference>
<dbReference type="SFLD" id="SFLDS00019">
    <property type="entry name" value="Glutathione_Transferase_(cytos"/>
    <property type="match status" value="1"/>
</dbReference>
<keyword evidence="4" id="KW-1185">Reference proteome</keyword>
<gene>
    <name evidence="3" type="ORF">DICVIV_13098</name>
</gene>
<accession>A0A0D8XBA7</accession>
<dbReference type="OrthoDB" id="414243at2759"/>
<dbReference type="CDD" id="cd03039">
    <property type="entry name" value="GST_N_Sigma_like"/>
    <property type="match status" value="1"/>
</dbReference>
<feature type="domain" description="GST C-terminal" evidence="2">
    <location>
        <begin position="91"/>
        <end position="213"/>
    </location>
</feature>
<dbReference type="PROSITE" id="PS50404">
    <property type="entry name" value="GST_NTER"/>
    <property type="match status" value="1"/>
</dbReference>
<evidence type="ECO:0000313" key="3">
    <source>
        <dbReference type="EMBL" id="KJH40934.1"/>
    </source>
</evidence>
<dbReference type="InterPro" id="IPR004046">
    <property type="entry name" value="GST_C"/>
</dbReference>
<reference evidence="4" key="2">
    <citation type="journal article" date="2016" name="Sci. Rep.">
        <title>Dictyocaulus viviparus genome, variome and transcriptome elucidate lungworm biology and support future intervention.</title>
        <authorList>
            <person name="McNulty S.N."/>
            <person name="Strube C."/>
            <person name="Rosa B.A."/>
            <person name="Martin J.C."/>
            <person name="Tyagi R."/>
            <person name="Choi Y.J."/>
            <person name="Wang Q."/>
            <person name="Hallsworth Pepin K."/>
            <person name="Zhang X."/>
            <person name="Ozersky P."/>
            <person name="Wilson R.K."/>
            <person name="Sternberg P.W."/>
            <person name="Gasser R.B."/>
            <person name="Mitreva M."/>
        </authorList>
    </citation>
    <scope>NUCLEOTIDE SEQUENCE [LARGE SCALE GENOMIC DNA]</scope>
    <source>
        <strain evidence="4">HannoverDv2000</strain>
    </source>
</reference>
<dbReference type="SUPFAM" id="SSF52833">
    <property type="entry name" value="Thioredoxin-like"/>
    <property type="match status" value="1"/>
</dbReference>
<dbReference type="SFLD" id="SFLDG01205">
    <property type="entry name" value="AMPS.1"/>
    <property type="match status" value="1"/>
</dbReference>
<dbReference type="CDD" id="cd03192">
    <property type="entry name" value="GST_C_Sigma_like"/>
    <property type="match status" value="1"/>
</dbReference>
<dbReference type="InterPro" id="IPR036282">
    <property type="entry name" value="Glutathione-S-Trfase_C_sf"/>
</dbReference>
<dbReference type="SFLD" id="SFLDG00363">
    <property type="entry name" value="AMPS_(cytGST):_Alpha-__Mu-__Pi"/>
    <property type="match status" value="1"/>
</dbReference>
<dbReference type="Gene3D" id="3.40.30.10">
    <property type="entry name" value="Glutaredoxin"/>
    <property type="match status" value="1"/>
</dbReference>
<dbReference type="InterPro" id="IPR010987">
    <property type="entry name" value="Glutathione-S-Trfase_C-like"/>
</dbReference>
<evidence type="ECO:0000313" key="4">
    <source>
        <dbReference type="Proteomes" id="UP000053766"/>
    </source>
</evidence>
<organism evidence="3 4">
    <name type="scientific">Dictyocaulus viviparus</name>
    <name type="common">Bovine lungworm</name>
    <dbReference type="NCBI Taxonomy" id="29172"/>
    <lineage>
        <taxon>Eukaryota</taxon>
        <taxon>Metazoa</taxon>
        <taxon>Ecdysozoa</taxon>
        <taxon>Nematoda</taxon>
        <taxon>Chromadorea</taxon>
        <taxon>Rhabditida</taxon>
        <taxon>Rhabditina</taxon>
        <taxon>Rhabditomorpha</taxon>
        <taxon>Strongyloidea</taxon>
        <taxon>Metastrongylidae</taxon>
        <taxon>Dictyocaulus</taxon>
    </lineage>
</organism>
<proteinExistence type="predicted"/>
<protein>
    <submittedName>
        <fullName evidence="3">Glutathione S-transferase protein</fullName>
    </submittedName>
</protein>
<sequence>MSKQKHSYTLHYFDTRGRGELIRLMFVYHNVTFEDHRISMDDWPTCKPEAPMGQVPYLVVDDGKLIICQTLSICRYLAKSLRPEDYFGGETKSDSAKCDMYADTFMDLFSIGVGAAHEKDPIIKEKKETIFENQYPVRLRMLEHHLKNNGGHHFVSRKVLWCDLVALCVLSILEEIKPNILQDFPDIQLYYINMRNLPEIKDYVKNNWPPATV</sequence>
<dbReference type="InterPro" id="IPR036249">
    <property type="entry name" value="Thioredoxin-like_sf"/>
</dbReference>
<dbReference type="Gene3D" id="1.20.1050.10">
    <property type="match status" value="1"/>
</dbReference>
<feature type="domain" description="GST N-terminal" evidence="1">
    <location>
        <begin position="6"/>
        <end position="85"/>
    </location>
</feature>
<evidence type="ECO:0000259" key="2">
    <source>
        <dbReference type="PROSITE" id="PS50405"/>
    </source>
</evidence>
<dbReference type="EMBL" id="KN716961">
    <property type="protein sequence ID" value="KJH40934.1"/>
    <property type="molecule type" value="Genomic_DNA"/>
</dbReference>
<name>A0A0D8XBA7_DICVI</name>
<dbReference type="SUPFAM" id="SSF47616">
    <property type="entry name" value="GST C-terminal domain-like"/>
    <property type="match status" value="1"/>
</dbReference>
<dbReference type="PROSITE" id="PS50405">
    <property type="entry name" value="GST_CTER"/>
    <property type="match status" value="1"/>
</dbReference>
<dbReference type="AlphaFoldDB" id="A0A0D8XBA7"/>
<evidence type="ECO:0000259" key="1">
    <source>
        <dbReference type="PROSITE" id="PS50404"/>
    </source>
</evidence>
<dbReference type="InterPro" id="IPR004045">
    <property type="entry name" value="Glutathione_S-Trfase_N"/>
</dbReference>
<dbReference type="GO" id="GO:0006749">
    <property type="term" value="P:glutathione metabolic process"/>
    <property type="evidence" value="ECO:0007669"/>
    <property type="project" value="TreeGrafter"/>
</dbReference>
<dbReference type="PANTHER" id="PTHR11571">
    <property type="entry name" value="GLUTATHIONE S-TRANSFERASE"/>
    <property type="match status" value="1"/>
</dbReference>
<dbReference type="STRING" id="29172.A0A0D8XBA7"/>
<dbReference type="Pfam" id="PF02798">
    <property type="entry name" value="GST_N"/>
    <property type="match status" value="1"/>
</dbReference>
<keyword evidence="3" id="KW-0808">Transferase</keyword>
<dbReference type="Proteomes" id="UP000053766">
    <property type="component" value="Unassembled WGS sequence"/>
</dbReference>